<proteinExistence type="predicted"/>
<evidence type="ECO:0000313" key="2">
    <source>
        <dbReference type="EMBL" id="OUD99842.1"/>
    </source>
</evidence>
<dbReference type="EMBL" id="MDHH01000010">
    <property type="protein sequence ID" value="OUD99842.1"/>
    <property type="molecule type" value="Genomic_DNA"/>
</dbReference>
<organism evidence="2 3">
    <name type="scientific">Clavibacter michiganensis subsp. michiganensis</name>
    <dbReference type="NCBI Taxonomy" id="33013"/>
    <lineage>
        <taxon>Bacteria</taxon>
        <taxon>Bacillati</taxon>
        <taxon>Actinomycetota</taxon>
        <taxon>Actinomycetes</taxon>
        <taxon>Micrococcales</taxon>
        <taxon>Microbacteriaceae</taxon>
        <taxon>Clavibacter</taxon>
    </lineage>
</organism>
<evidence type="ECO:0000256" key="1">
    <source>
        <dbReference type="SAM" id="MobiDB-lite"/>
    </source>
</evidence>
<sequence length="167" mass="17931">MVFEAMSLGTSSGSIVSLSASNSGRRYGSILSVSDPGRYPSRSPASTAGRVRMIRSTSLRCSAWTAFAMARYVLPVPAGPMPNTMVFSSMACTYCFWPCVFGRTVRPRDCTMASLSTSDRVRASSSPSRRALVSISWGSTCCPSSTIATTSSMSRRRTPRPPGCRRA</sequence>
<dbReference type="Proteomes" id="UP000195062">
    <property type="component" value="Unassembled WGS sequence"/>
</dbReference>
<name>A0A251XCR7_CLAMM</name>
<evidence type="ECO:0000313" key="3">
    <source>
        <dbReference type="Proteomes" id="UP000195062"/>
    </source>
</evidence>
<gene>
    <name evidence="2" type="ORF">CMMCAS07_20420</name>
</gene>
<accession>A0A251XCR7</accession>
<protein>
    <submittedName>
        <fullName evidence="2">Uncharacterized protein</fullName>
    </submittedName>
</protein>
<keyword evidence="3" id="KW-1185">Reference proteome</keyword>
<feature type="compositionally biased region" description="Basic residues" evidence="1">
    <location>
        <begin position="154"/>
        <end position="167"/>
    </location>
</feature>
<reference evidence="2 3" key="1">
    <citation type="submission" date="2016-08" db="EMBL/GenBank/DDBJ databases">
        <title>Genome sequence of Clavibacter michiganensis subsp. michiganensis strain CASJ007.</title>
        <authorList>
            <person name="Thapa S.P."/>
            <person name="Coaker G."/>
        </authorList>
    </citation>
    <scope>NUCLEOTIDE SEQUENCE [LARGE SCALE GENOMIC DNA]</scope>
    <source>
        <strain evidence="2">CASJ007</strain>
    </source>
</reference>
<dbReference type="AlphaFoldDB" id="A0A251XCR7"/>
<feature type="region of interest" description="Disordered" evidence="1">
    <location>
        <begin position="147"/>
        <end position="167"/>
    </location>
</feature>
<comment type="caution">
    <text evidence="2">The sequence shown here is derived from an EMBL/GenBank/DDBJ whole genome shotgun (WGS) entry which is preliminary data.</text>
</comment>